<dbReference type="EMBL" id="BMAC01000851">
    <property type="protein sequence ID" value="GFQ03638.1"/>
    <property type="molecule type" value="Genomic_DNA"/>
</dbReference>
<accession>A0A830CSU6</accession>
<keyword evidence="3" id="KW-1185">Reference proteome</keyword>
<dbReference type="OrthoDB" id="612216at2759"/>
<dbReference type="Proteomes" id="UP000653305">
    <property type="component" value="Unassembled WGS sequence"/>
</dbReference>
<protein>
    <submittedName>
        <fullName evidence="2">Putative F-box/LRR-repeat protein at5g41840</fullName>
    </submittedName>
</protein>
<organism evidence="2 3">
    <name type="scientific">Phtheirospermum japonicum</name>
    <dbReference type="NCBI Taxonomy" id="374723"/>
    <lineage>
        <taxon>Eukaryota</taxon>
        <taxon>Viridiplantae</taxon>
        <taxon>Streptophyta</taxon>
        <taxon>Embryophyta</taxon>
        <taxon>Tracheophyta</taxon>
        <taxon>Spermatophyta</taxon>
        <taxon>Magnoliopsida</taxon>
        <taxon>eudicotyledons</taxon>
        <taxon>Gunneridae</taxon>
        <taxon>Pentapetalae</taxon>
        <taxon>asterids</taxon>
        <taxon>lamiids</taxon>
        <taxon>Lamiales</taxon>
        <taxon>Orobanchaceae</taxon>
        <taxon>Orobanchaceae incertae sedis</taxon>
        <taxon>Phtheirospermum</taxon>
    </lineage>
</organism>
<dbReference type="InterPro" id="IPR050232">
    <property type="entry name" value="FBL13/AtMIF1-like"/>
</dbReference>
<name>A0A830CSU6_9LAMI</name>
<proteinExistence type="predicted"/>
<dbReference type="InterPro" id="IPR032675">
    <property type="entry name" value="LRR_dom_sf"/>
</dbReference>
<dbReference type="InterPro" id="IPR055411">
    <property type="entry name" value="LRR_FXL15/At3g58940/PEG3-like"/>
</dbReference>
<feature type="domain" description="F-box/LRR-repeat protein 15/At3g58940/PEG3-like LRR" evidence="1">
    <location>
        <begin position="125"/>
        <end position="293"/>
    </location>
</feature>
<evidence type="ECO:0000313" key="2">
    <source>
        <dbReference type="EMBL" id="GFQ03638.1"/>
    </source>
</evidence>
<dbReference type="InterPro" id="IPR036047">
    <property type="entry name" value="F-box-like_dom_sf"/>
</dbReference>
<comment type="caution">
    <text evidence="2">The sequence shown here is derived from an EMBL/GenBank/DDBJ whole genome shotgun (WGS) entry which is preliminary data.</text>
</comment>
<evidence type="ECO:0000313" key="3">
    <source>
        <dbReference type="Proteomes" id="UP000653305"/>
    </source>
</evidence>
<dbReference type="PANTHER" id="PTHR31900">
    <property type="entry name" value="F-BOX/RNI SUPERFAMILY PROTEIN-RELATED"/>
    <property type="match status" value="1"/>
</dbReference>
<dbReference type="Pfam" id="PF24758">
    <property type="entry name" value="LRR_At5g56370"/>
    <property type="match status" value="1"/>
</dbReference>
<gene>
    <name evidence="2" type="ORF">PHJA_002507600</name>
</gene>
<sequence>MGERRTNQAINGEFELPKHIIQRIQSFLTGKKAAQTITLSKSWHSAWLTRPNLYFDETDFEISDEFSNTTNKTIQRYEQSNRQIESLTLYIKRQYSWTNRSDLASELIVRALKIGATHLNLQLEDHDFALPQEVFGSENLVGLTVRGGQIDLEMGQKVSCPRLESLSLSKLKIRSEMISKITSNCPLIKKLSFSDIRGFEFPTVVPIDLSRLHELRCLVLCDVKFDVLCLADLSCRFSSLEDLTLKRCPTVREVCSRSLKRLTFAQDDRSSVEFDVPSIRKVTFEVDKCIPSVCFKSTSSEYWESYVSINYKNLLYTEWFLELNKLLTRLRGSKISISLRVHCTEGFDYKMADIEGLSKPEVEDLTVNIDYIPSLTCSALFDGLFRLCRPKFITQYLLPESYYRWKTNNYFLFKTFFVEQVNKKCWVSRHFMYGLHDLKEASVQLFDEDVAVWRDLPLESYLDASKSPKEKQKIRFKLEWKQ</sequence>
<dbReference type="SUPFAM" id="SSF52047">
    <property type="entry name" value="RNI-like"/>
    <property type="match status" value="1"/>
</dbReference>
<dbReference type="AlphaFoldDB" id="A0A830CSU6"/>
<evidence type="ECO:0000259" key="1">
    <source>
        <dbReference type="Pfam" id="PF24758"/>
    </source>
</evidence>
<dbReference type="PANTHER" id="PTHR31900:SF34">
    <property type="entry name" value="EMB|CAB62440.1-RELATED"/>
    <property type="match status" value="1"/>
</dbReference>
<dbReference type="Gene3D" id="3.80.10.10">
    <property type="entry name" value="Ribonuclease Inhibitor"/>
    <property type="match status" value="1"/>
</dbReference>
<reference evidence="2" key="1">
    <citation type="submission" date="2020-07" db="EMBL/GenBank/DDBJ databases">
        <title>Ethylene signaling mediates host invasion by parasitic plants.</title>
        <authorList>
            <person name="Yoshida S."/>
        </authorList>
    </citation>
    <scope>NUCLEOTIDE SEQUENCE</scope>
    <source>
        <strain evidence="2">Okayama</strain>
    </source>
</reference>
<dbReference type="SUPFAM" id="SSF81383">
    <property type="entry name" value="F-box domain"/>
    <property type="match status" value="1"/>
</dbReference>